<comment type="caution">
    <text evidence="4">The sequence shown here is derived from an EMBL/GenBank/DDBJ whole genome shotgun (WGS) entry which is preliminary data.</text>
</comment>
<reference evidence="4" key="1">
    <citation type="submission" date="2021-07" db="EMBL/GenBank/DDBJ databases">
        <authorList>
            <person name="Durling M."/>
        </authorList>
    </citation>
    <scope>NUCLEOTIDE SEQUENCE</scope>
</reference>
<dbReference type="PANTHER" id="PTHR42760">
    <property type="entry name" value="SHORT-CHAIN DEHYDROGENASES/REDUCTASES FAMILY MEMBER"/>
    <property type="match status" value="1"/>
</dbReference>
<evidence type="ECO:0000256" key="2">
    <source>
        <dbReference type="ARBA" id="ARBA00022857"/>
    </source>
</evidence>
<comment type="similarity">
    <text evidence="1 3">Belongs to the short-chain dehydrogenases/reductases (SDR) family.</text>
</comment>
<evidence type="ECO:0000256" key="1">
    <source>
        <dbReference type="ARBA" id="ARBA00006484"/>
    </source>
</evidence>
<keyword evidence="2" id="KW-0521">NADP</keyword>
<dbReference type="SUPFAM" id="SSF51735">
    <property type="entry name" value="NAD(P)-binding Rossmann-fold domains"/>
    <property type="match status" value="1"/>
</dbReference>
<dbReference type="PRINTS" id="PR00081">
    <property type="entry name" value="GDHRDH"/>
</dbReference>
<dbReference type="PROSITE" id="PS00061">
    <property type="entry name" value="ADH_SHORT"/>
    <property type="match status" value="1"/>
</dbReference>
<dbReference type="PANTHER" id="PTHR42760:SF121">
    <property type="entry name" value="3-OXOACYL-(ACYL-CARRIER-PROTEIN) REDUCTASE"/>
    <property type="match status" value="1"/>
</dbReference>
<organism evidence="4 5">
    <name type="scientific">Hymenoscyphus fraxineus</name>
    <dbReference type="NCBI Taxonomy" id="746836"/>
    <lineage>
        <taxon>Eukaryota</taxon>
        <taxon>Fungi</taxon>
        <taxon>Dikarya</taxon>
        <taxon>Ascomycota</taxon>
        <taxon>Pezizomycotina</taxon>
        <taxon>Leotiomycetes</taxon>
        <taxon>Helotiales</taxon>
        <taxon>Helotiaceae</taxon>
        <taxon>Hymenoscyphus</taxon>
    </lineage>
</organism>
<dbReference type="Pfam" id="PF00106">
    <property type="entry name" value="adh_short"/>
    <property type="match status" value="1"/>
</dbReference>
<dbReference type="FunFam" id="3.40.50.720:FF:000084">
    <property type="entry name" value="Short-chain dehydrogenase reductase"/>
    <property type="match status" value="1"/>
</dbReference>
<gene>
    <name evidence="4" type="ORF">HYFRA_00008535</name>
</gene>
<dbReference type="GO" id="GO:0016616">
    <property type="term" value="F:oxidoreductase activity, acting on the CH-OH group of donors, NAD or NADP as acceptor"/>
    <property type="evidence" value="ECO:0007669"/>
    <property type="project" value="TreeGrafter"/>
</dbReference>
<dbReference type="Proteomes" id="UP000696280">
    <property type="component" value="Unassembled WGS sequence"/>
</dbReference>
<sequence length="277" mass="29583">MSNMASTEISSSNVVTGDQGKRTAIVTGAARGIGKAVALRLAKDGYDICINDLSLNQAGIDETVKEIQALGRKAYGHTADVSKRSDVEALVEASVQNLGPLNTMVANAGISQVKSVLEMTEEDVRHMFEINVYGLFNCYSVAAKQMIKQGNGGKILGCASIVAFRPFVNMTHYSASKWAVRGFTQGFAMELAEHKITVNGYAPGIVGTPMWEMLDEKLGEKLGAQKGETIKQFGETIALGRLSVPDDVAKCVSYLAGPDSDYMTGQTLIIDGGIQFS</sequence>
<evidence type="ECO:0000313" key="4">
    <source>
        <dbReference type="EMBL" id="CAG8954849.1"/>
    </source>
</evidence>
<evidence type="ECO:0000256" key="3">
    <source>
        <dbReference type="RuleBase" id="RU000363"/>
    </source>
</evidence>
<accession>A0A9N9KWP6</accession>
<protein>
    <recommendedName>
        <fullName evidence="6">Acetoin dehydrogenase-like protein</fullName>
    </recommendedName>
</protein>
<evidence type="ECO:0000313" key="5">
    <source>
        <dbReference type="Proteomes" id="UP000696280"/>
    </source>
</evidence>
<dbReference type="PRINTS" id="PR00080">
    <property type="entry name" value="SDRFAMILY"/>
</dbReference>
<dbReference type="InterPro" id="IPR002347">
    <property type="entry name" value="SDR_fam"/>
</dbReference>
<dbReference type="OrthoDB" id="47007at2759"/>
<dbReference type="EMBL" id="CAJVRL010000058">
    <property type="protein sequence ID" value="CAG8954849.1"/>
    <property type="molecule type" value="Genomic_DNA"/>
</dbReference>
<dbReference type="Gene3D" id="3.40.50.720">
    <property type="entry name" value="NAD(P)-binding Rossmann-like Domain"/>
    <property type="match status" value="1"/>
</dbReference>
<evidence type="ECO:0008006" key="6">
    <source>
        <dbReference type="Google" id="ProtNLM"/>
    </source>
</evidence>
<dbReference type="AlphaFoldDB" id="A0A9N9KWP6"/>
<name>A0A9N9KWP6_9HELO</name>
<dbReference type="InterPro" id="IPR036291">
    <property type="entry name" value="NAD(P)-bd_dom_sf"/>
</dbReference>
<dbReference type="GO" id="GO:0006633">
    <property type="term" value="P:fatty acid biosynthetic process"/>
    <property type="evidence" value="ECO:0007669"/>
    <property type="project" value="TreeGrafter"/>
</dbReference>
<proteinExistence type="inferred from homology"/>
<dbReference type="GO" id="GO:0048038">
    <property type="term" value="F:quinone binding"/>
    <property type="evidence" value="ECO:0007669"/>
    <property type="project" value="TreeGrafter"/>
</dbReference>
<keyword evidence="5" id="KW-1185">Reference proteome</keyword>
<dbReference type="GO" id="GO:0009688">
    <property type="term" value="P:abscisic acid biosynthetic process"/>
    <property type="evidence" value="ECO:0007669"/>
    <property type="project" value="UniProtKB-ARBA"/>
</dbReference>
<dbReference type="InterPro" id="IPR020904">
    <property type="entry name" value="Sc_DH/Rdtase_CS"/>
</dbReference>